<dbReference type="RefSeq" id="WP_304374667.1">
    <property type="nucleotide sequence ID" value="NZ_JAUOZU010000001.1"/>
</dbReference>
<evidence type="ECO:0000256" key="1">
    <source>
        <dbReference type="SAM" id="SignalP"/>
    </source>
</evidence>
<organism evidence="2 3">
    <name type="scientific">Rhizobium alvei</name>
    <dbReference type="NCBI Taxonomy" id="1132659"/>
    <lineage>
        <taxon>Bacteria</taxon>
        <taxon>Pseudomonadati</taxon>
        <taxon>Pseudomonadota</taxon>
        <taxon>Alphaproteobacteria</taxon>
        <taxon>Hyphomicrobiales</taxon>
        <taxon>Rhizobiaceae</taxon>
        <taxon>Rhizobium/Agrobacterium group</taxon>
        <taxon>Rhizobium</taxon>
    </lineage>
</organism>
<feature type="signal peptide" evidence="1">
    <location>
        <begin position="1"/>
        <end position="31"/>
    </location>
</feature>
<feature type="chain" id="PRO_5046470294" description="DUF2946 domain-containing protein" evidence="1">
    <location>
        <begin position="32"/>
        <end position="128"/>
    </location>
</feature>
<proteinExistence type="predicted"/>
<gene>
    <name evidence="2" type="ORF">Q4481_02435</name>
</gene>
<name>A0ABT8YGJ0_9HYPH</name>
<accession>A0ABT8YGJ0</accession>
<reference evidence="2" key="2">
    <citation type="submission" date="2023-07" db="EMBL/GenBank/DDBJ databases">
        <authorList>
            <person name="Shen H."/>
        </authorList>
    </citation>
    <scope>NUCLEOTIDE SEQUENCE</scope>
    <source>
        <strain evidence="2">TNR-22</strain>
    </source>
</reference>
<evidence type="ECO:0000313" key="2">
    <source>
        <dbReference type="EMBL" id="MDO6962795.1"/>
    </source>
</evidence>
<protein>
    <recommendedName>
        <fullName evidence="4">DUF2946 domain-containing protein</fullName>
    </recommendedName>
</protein>
<sequence length="128" mass="13758">MMRKAKTWHFWLRMMCVALLLSLGFSHAPYAAVVEPTDVAAYTLPDGTAPVICYGAEEDGAAKKMVDHGCEACRLSSSIAMPLPSETDGEIVRIELGRLAIVAPEQFHRLIFPPSAAPRAPPVAPAIA</sequence>
<keyword evidence="1" id="KW-0732">Signal</keyword>
<dbReference type="EMBL" id="JAUOZU010000001">
    <property type="protein sequence ID" value="MDO6962795.1"/>
    <property type="molecule type" value="Genomic_DNA"/>
</dbReference>
<reference evidence="2" key="1">
    <citation type="journal article" date="2015" name="Int. J. Syst. Evol. Microbiol.">
        <title>Rhizobium alvei sp. nov., isolated from a freshwater river.</title>
        <authorList>
            <person name="Sheu S.Y."/>
            <person name="Huang H.W."/>
            <person name="Young C.C."/>
            <person name="Chen W.M."/>
        </authorList>
    </citation>
    <scope>NUCLEOTIDE SEQUENCE</scope>
    <source>
        <strain evidence="2">TNR-22</strain>
    </source>
</reference>
<dbReference type="Proteomes" id="UP001174932">
    <property type="component" value="Unassembled WGS sequence"/>
</dbReference>
<keyword evidence="3" id="KW-1185">Reference proteome</keyword>
<evidence type="ECO:0000313" key="3">
    <source>
        <dbReference type="Proteomes" id="UP001174932"/>
    </source>
</evidence>
<comment type="caution">
    <text evidence="2">The sequence shown here is derived from an EMBL/GenBank/DDBJ whole genome shotgun (WGS) entry which is preliminary data.</text>
</comment>
<evidence type="ECO:0008006" key="4">
    <source>
        <dbReference type="Google" id="ProtNLM"/>
    </source>
</evidence>